<keyword evidence="4" id="KW-1133">Transmembrane helix</keyword>
<evidence type="ECO:0000256" key="4">
    <source>
        <dbReference type="SAM" id="Phobius"/>
    </source>
</evidence>
<dbReference type="SUPFAM" id="SSF47384">
    <property type="entry name" value="Homodimeric domain of signal transducing histidine kinase"/>
    <property type="match status" value="1"/>
</dbReference>
<dbReference type="Proteomes" id="UP000632774">
    <property type="component" value="Unassembled WGS sequence"/>
</dbReference>
<keyword evidence="7" id="KW-1185">Reference proteome</keyword>
<keyword evidence="3" id="KW-0597">Phosphoprotein</keyword>
<keyword evidence="4" id="KW-0812">Transmembrane</keyword>
<dbReference type="InterPro" id="IPR004358">
    <property type="entry name" value="Sig_transdc_His_kin-like_C"/>
</dbReference>
<feature type="transmembrane region" description="Helical" evidence="4">
    <location>
        <begin position="102"/>
        <end position="118"/>
    </location>
</feature>
<dbReference type="SMART" id="SM00387">
    <property type="entry name" value="HATPase_c"/>
    <property type="match status" value="1"/>
</dbReference>
<organism evidence="6 7">
    <name type="scientific">Mucilaginibacter boryungensis</name>
    <dbReference type="NCBI Taxonomy" id="768480"/>
    <lineage>
        <taxon>Bacteria</taxon>
        <taxon>Pseudomonadati</taxon>
        <taxon>Bacteroidota</taxon>
        <taxon>Sphingobacteriia</taxon>
        <taxon>Sphingobacteriales</taxon>
        <taxon>Sphingobacteriaceae</taxon>
        <taxon>Mucilaginibacter</taxon>
    </lineage>
</organism>
<name>A0ABR9XDC3_9SPHI</name>
<dbReference type="Gene3D" id="3.30.565.10">
    <property type="entry name" value="Histidine kinase-like ATPase, C-terminal domain"/>
    <property type="match status" value="1"/>
</dbReference>
<feature type="transmembrane region" description="Helical" evidence="4">
    <location>
        <begin position="164"/>
        <end position="181"/>
    </location>
</feature>
<dbReference type="CDD" id="cd00075">
    <property type="entry name" value="HATPase"/>
    <property type="match status" value="1"/>
</dbReference>
<dbReference type="Pfam" id="PF00512">
    <property type="entry name" value="HisKA"/>
    <property type="match status" value="1"/>
</dbReference>
<evidence type="ECO:0000313" key="6">
    <source>
        <dbReference type="EMBL" id="MBE9665190.1"/>
    </source>
</evidence>
<dbReference type="PROSITE" id="PS50109">
    <property type="entry name" value="HIS_KIN"/>
    <property type="match status" value="1"/>
</dbReference>
<sequence length="440" mass="49582">MPNKINTLWIRLIGSQPEFALESRIFHSISVCLIVLSAIYVPYNLFSGQYVASVSFLAIACIFYYQYHQSRYHGKKHSTLVFGLVGLVLFSVNYFANSGIDGSTDIIWPSYLLLVFAISPYRQHVFWLIGCLVTFILIHVIEFYHPELVKHPFTAGQGQFMDRVTAFPIPVVAIYIIITYIRRNYDNERQVVELRNKEILLQKELLEQSDSTKNKLMSIISHDMRAPLVNIQGYLELLNENELDDNQRPAIEKDLLIATNNTMQMLSNLLYWTKAQMEQPVVNLVQTNLAQVLRSTLEMEKAIAAKKGVSLVYQIDDGIKVTADIDMLQLVVRNLVSNAIKFTPKGGQITINAKPDGQNCKLTVSDNGKGIEQSYQEKIFKITADPAFGTNNEKGVGLGLSLCKEFIERQGGSIGFESIFGQGSNFYVFIPREGTAVGNN</sequence>
<evidence type="ECO:0000256" key="3">
    <source>
        <dbReference type="ARBA" id="ARBA00022553"/>
    </source>
</evidence>
<dbReference type="SUPFAM" id="SSF55874">
    <property type="entry name" value="ATPase domain of HSP90 chaperone/DNA topoisomerase II/histidine kinase"/>
    <property type="match status" value="1"/>
</dbReference>
<dbReference type="Gene3D" id="1.10.287.130">
    <property type="match status" value="1"/>
</dbReference>
<dbReference type="PRINTS" id="PR00344">
    <property type="entry name" value="BCTRLSENSOR"/>
</dbReference>
<protein>
    <recommendedName>
        <fullName evidence="2">histidine kinase</fullName>
        <ecNumber evidence="2">2.7.13.3</ecNumber>
    </recommendedName>
</protein>
<keyword evidence="6" id="KW-0808">Transferase</keyword>
<evidence type="ECO:0000313" key="7">
    <source>
        <dbReference type="Proteomes" id="UP000632774"/>
    </source>
</evidence>
<dbReference type="PANTHER" id="PTHR43547">
    <property type="entry name" value="TWO-COMPONENT HISTIDINE KINASE"/>
    <property type="match status" value="1"/>
</dbReference>
<feature type="transmembrane region" description="Helical" evidence="4">
    <location>
        <begin position="79"/>
        <end position="96"/>
    </location>
</feature>
<dbReference type="InterPro" id="IPR003661">
    <property type="entry name" value="HisK_dim/P_dom"/>
</dbReference>
<keyword evidence="6" id="KW-0418">Kinase</keyword>
<gene>
    <name evidence="6" type="ORF">IRJ18_02370</name>
</gene>
<dbReference type="EC" id="2.7.13.3" evidence="2"/>
<comment type="catalytic activity">
    <reaction evidence="1">
        <text>ATP + protein L-histidine = ADP + protein N-phospho-L-histidine.</text>
        <dbReference type="EC" id="2.7.13.3"/>
    </reaction>
</comment>
<dbReference type="InterPro" id="IPR036890">
    <property type="entry name" value="HATPase_C_sf"/>
</dbReference>
<feature type="transmembrane region" description="Helical" evidence="4">
    <location>
        <begin position="25"/>
        <end position="43"/>
    </location>
</feature>
<feature type="transmembrane region" description="Helical" evidence="4">
    <location>
        <begin position="125"/>
        <end position="144"/>
    </location>
</feature>
<evidence type="ECO:0000259" key="5">
    <source>
        <dbReference type="PROSITE" id="PS50109"/>
    </source>
</evidence>
<feature type="domain" description="Histidine kinase" evidence="5">
    <location>
        <begin position="219"/>
        <end position="434"/>
    </location>
</feature>
<dbReference type="InterPro" id="IPR005467">
    <property type="entry name" value="His_kinase_dom"/>
</dbReference>
<comment type="caution">
    <text evidence="6">The sequence shown here is derived from an EMBL/GenBank/DDBJ whole genome shotgun (WGS) entry which is preliminary data.</text>
</comment>
<dbReference type="EMBL" id="JADFFM010000001">
    <property type="protein sequence ID" value="MBE9665190.1"/>
    <property type="molecule type" value="Genomic_DNA"/>
</dbReference>
<dbReference type="CDD" id="cd00082">
    <property type="entry name" value="HisKA"/>
    <property type="match status" value="1"/>
</dbReference>
<dbReference type="InterPro" id="IPR036097">
    <property type="entry name" value="HisK_dim/P_sf"/>
</dbReference>
<feature type="transmembrane region" description="Helical" evidence="4">
    <location>
        <begin position="49"/>
        <end position="67"/>
    </location>
</feature>
<evidence type="ECO:0000256" key="2">
    <source>
        <dbReference type="ARBA" id="ARBA00012438"/>
    </source>
</evidence>
<reference evidence="6 7" key="1">
    <citation type="submission" date="2020-10" db="EMBL/GenBank/DDBJ databases">
        <title>Mucilaginibacter mali sp. nov., isolated from rhizosphere soil of apple orchard.</title>
        <authorList>
            <person name="Lee J.-S."/>
            <person name="Kim H.S."/>
            <person name="Kim J.-S."/>
        </authorList>
    </citation>
    <scope>NUCLEOTIDE SEQUENCE [LARGE SCALE GENOMIC DNA]</scope>
    <source>
        <strain evidence="6 7">KCTC 23157</strain>
    </source>
</reference>
<dbReference type="RefSeq" id="WP_194104597.1">
    <property type="nucleotide sequence ID" value="NZ_JADFFM010000001.1"/>
</dbReference>
<evidence type="ECO:0000256" key="1">
    <source>
        <dbReference type="ARBA" id="ARBA00000085"/>
    </source>
</evidence>
<proteinExistence type="predicted"/>
<dbReference type="SMART" id="SM00388">
    <property type="entry name" value="HisKA"/>
    <property type="match status" value="1"/>
</dbReference>
<dbReference type="PANTHER" id="PTHR43547:SF2">
    <property type="entry name" value="HYBRID SIGNAL TRANSDUCTION HISTIDINE KINASE C"/>
    <property type="match status" value="1"/>
</dbReference>
<keyword evidence="4" id="KW-0472">Membrane</keyword>
<dbReference type="InterPro" id="IPR003594">
    <property type="entry name" value="HATPase_dom"/>
</dbReference>
<dbReference type="GO" id="GO:0016301">
    <property type="term" value="F:kinase activity"/>
    <property type="evidence" value="ECO:0007669"/>
    <property type="project" value="UniProtKB-KW"/>
</dbReference>
<dbReference type="Pfam" id="PF02518">
    <property type="entry name" value="HATPase_c"/>
    <property type="match status" value="1"/>
</dbReference>
<accession>A0ABR9XDC3</accession>